<organism evidence="1 2">
    <name type="scientific">Panagrolaimus sp. JU765</name>
    <dbReference type="NCBI Taxonomy" id="591449"/>
    <lineage>
        <taxon>Eukaryota</taxon>
        <taxon>Metazoa</taxon>
        <taxon>Ecdysozoa</taxon>
        <taxon>Nematoda</taxon>
        <taxon>Chromadorea</taxon>
        <taxon>Rhabditida</taxon>
        <taxon>Tylenchina</taxon>
        <taxon>Panagrolaimomorpha</taxon>
        <taxon>Panagrolaimoidea</taxon>
        <taxon>Panagrolaimidae</taxon>
        <taxon>Panagrolaimus</taxon>
    </lineage>
</organism>
<evidence type="ECO:0000313" key="2">
    <source>
        <dbReference type="WBParaSite" id="JU765_v2.g5619.t1"/>
    </source>
</evidence>
<accession>A0AC34RC08</accession>
<name>A0AC34RC08_9BILA</name>
<evidence type="ECO:0000313" key="1">
    <source>
        <dbReference type="Proteomes" id="UP000887576"/>
    </source>
</evidence>
<proteinExistence type="predicted"/>
<dbReference type="WBParaSite" id="JU765_v2.g5619.t1">
    <property type="protein sequence ID" value="JU765_v2.g5619.t1"/>
    <property type="gene ID" value="JU765_v2.g5619"/>
</dbReference>
<dbReference type="Proteomes" id="UP000887576">
    <property type="component" value="Unplaced"/>
</dbReference>
<reference evidence="2" key="1">
    <citation type="submission" date="2022-11" db="UniProtKB">
        <authorList>
            <consortium name="WormBaseParasite"/>
        </authorList>
    </citation>
    <scope>IDENTIFICATION</scope>
</reference>
<protein>
    <submittedName>
        <fullName evidence="2">Peptidase A2 domain-containing protein</fullName>
    </submittedName>
</protein>
<sequence>MAKLSEKDNAGKTKVKYSEIRELAEAEEARRGYSMISTKESTKVNKIQGSSERKCFKCKGPFPGCGCSKSKKKGTQQKKPPSRPCSICGESHFDKKNNAGKTKVKYAEIRELAEAEEARRGYSMISTKESTKVNKIQGSSERKCFKCKGPFPGCGCSKSKKKGTQQKKPPSRPCSFCGESHYDTECPKFKKAFERDREWTKKKEKVSVVKVNLCQDGLNKIVDCFLLDGTKTKFMVDTGSKIDLINVEAWKSLKKPRLRKPDILIKGIGVQDKFIKCFGYMVSIIIDPETDKLVESKVYVIENDENILGLRSINGLEYLVVRKKKVIVSSTDILSKDEEQKFVDGLKQDYKDVFKPELGTLKVEPVHWGKKR</sequence>